<dbReference type="PROSITE" id="PS00109">
    <property type="entry name" value="PROTEIN_KINASE_TYR"/>
    <property type="match status" value="1"/>
</dbReference>
<dbReference type="GO" id="GO:0005524">
    <property type="term" value="F:ATP binding"/>
    <property type="evidence" value="ECO:0007669"/>
    <property type="project" value="UniProtKB-KW"/>
</dbReference>
<dbReference type="CDD" id="cd00192">
    <property type="entry name" value="PTKc"/>
    <property type="match status" value="1"/>
</dbReference>
<evidence type="ECO:0000313" key="9">
    <source>
        <dbReference type="WBParaSite" id="ACRNAN_scaffold732.g14852.t1"/>
    </source>
</evidence>
<keyword evidence="6" id="KW-0812">Transmembrane</keyword>
<proteinExistence type="predicted"/>
<dbReference type="FunFam" id="1.10.510.10:FF:000554">
    <property type="entry name" value="Predicted protein"/>
    <property type="match status" value="1"/>
</dbReference>
<keyword evidence="4" id="KW-0067">ATP-binding</keyword>
<keyword evidence="3" id="KW-0418">Kinase</keyword>
<dbReference type="PANTHER" id="PTHR24416">
    <property type="entry name" value="TYROSINE-PROTEIN KINASE RECEPTOR"/>
    <property type="match status" value="1"/>
</dbReference>
<protein>
    <submittedName>
        <fullName evidence="9">Protein kinase domain-containing protein</fullName>
    </submittedName>
</protein>
<keyword evidence="6" id="KW-0472">Membrane</keyword>
<dbReference type="InterPro" id="IPR050122">
    <property type="entry name" value="RTK"/>
</dbReference>
<dbReference type="Gene3D" id="1.10.510.10">
    <property type="entry name" value="Transferase(Phosphotransferase) domain 1"/>
    <property type="match status" value="1"/>
</dbReference>
<feature type="transmembrane region" description="Helical" evidence="6">
    <location>
        <begin position="285"/>
        <end position="305"/>
    </location>
</feature>
<dbReference type="InterPro" id="IPR008266">
    <property type="entry name" value="Tyr_kinase_AS"/>
</dbReference>
<keyword evidence="8" id="KW-1185">Reference proteome</keyword>
<dbReference type="Pfam" id="PF07714">
    <property type="entry name" value="PK_Tyr_Ser-Thr"/>
    <property type="match status" value="1"/>
</dbReference>
<dbReference type="GO" id="GO:0007169">
    <property type="term" value="P:cell surface receptor protein tyrosine kinase signaling pathway"/>
    <property type="evidence" value="ECO:0007669"/>
    <property type="project" value="TreeGrafter"/>
</dbReference>
<name>A0A914ECS2_9BILA</name>
<evidence type="ECO:0000259" key="7">
    <source>
        <dbReference type="PROSITE" id="PS50011"/>
    </source>
</evidence>
<evidence type="ECO:0000256" key="2">
    <source>
        <dbReference type="ARBA" id="ARBA00022741"/>
    </source>
</evidence>
<dbReference type="Proteomes" id="UP000887540">
    <property type="component" value="Unplaced"/>
</dbReference>
<evidence type="ECO:0000256" key="1">
    <source>
        <dbReference type="ARBA" id="ARBA00022679"/>
    </source>
</evidence>
<organism evidence="8 9">
    <name type="scientific">Acrobeloides nanus</name>
    <dbReference type="NCBI Taxonomy" id="290746"/>
    <lineage>
        <taxon>Eukaryota</taxon>
        <taxon>Metazoa</taxon>
        <taxon>Ecdysozoa</taxon>
        <taxon>Nematoda</taxon>
        <taxon>Chromadorea</taxon>
        <taxon>Rhabditida</taxon>
        <taxon>Tylenchina</taxon>
        <taxon>Cephalobomorpha</taxon>
        <taxon>Cephaloboidea</taxon>
        <taxon>Cephalobidae</taxon>
        <taxon>Acrobeloides</taxon>
    </lineage>
</organism>
<dbReference type="InterPro" id="IPR000719">
    <property type="entry name" value="Prot_kinase_dom"/>
</dbReference>
<dbReference type="PRINTS" id="PR00109">
    <property type="entry name" value="TYRKINASE"/>
</dbReference>
<dbReference type="PANTHER" id="PTHR24416:SF548">
    <property type="entry name" value="PROTEIN KINASE DOMAIN-CONTAINING PROTEIN"/>
    <property type="match status" value="1"/>
</dbReference>
<keyword evidence="6" id="KW-1133">Transmembrane helix</keyword>
<accession>A0A914ECS2</accession>
<dbReference type="InterPro" id="IPR011009">
    <property type="entry name" value="Kinase-like_dom_sf"/>
</dbReference>
<dbReference type="GO" id="GO:0005886">
    <property type="term" value="C:plasma membrane"/>
    <property type="evidence" value="ECO:0007669"/>
    <property type="project" value="TreeGrafter"/>
</dbReference>
<dbReference type="AlphaFoldDB" id="A0A914ECS2"/>
<keyword evidence="2" id="KW-0547">Nucleotide-binding</keyword>
<dbReference type="PROSITE" id="PS50011">
    <property type="entry name" value="PROTEIN_KINASE_DOM"/>
    <property type="match status" value="1"/>
</dbReference>
<sequence>MNGLDYFVLNISLVNTVDVKNLYVKVCNSGQELYPIEDDQDTFDTRDLYTQESAICINFTSMESRNFSWSIELVLQEPPTRIEHVQLSSDESIKILNTNLSSSTKFTITSNGQFLNLFLVLLTVEFDYYYGSFEQCSGSFYVYGSEYLKNYLGYYSCGSDGEDFLRFISNSTTISLYYIGDDIPYGYVQQVYRVVEENTSNNLVYSRPGNSKPTNIPNITASHGRNLLFSIILPVVESNQKANPALMIDSIGYIGDGTVKVVTGYNETYTLFEFDEKNARYWTEVLVFGVFLICLIAIGLLVYYLRVYKNREKYLEGVFDILKDMQMSGDDIIGFKEKTDDMFIPAERLFINTDQILGQGSCSTVYKGHLRGSSPLHAKVMMLETQRFCDCEIAVKAARNNGEGGIVEQLYKEIKVMKELGYHEHIMPMLGWTELNETPCLVFDIAQVDLLQHVRSLRNVDPSETPFSGFTAILWQVAKGMQYISSKAMVHRDLAARNILLCGDSKAAKIGDFGLCCKCDETFTYQASLSKRLPFKWLALESLVDHIFSEKSDIWSFGVLMYEMYNLGQVPYPDLSHNELIDFLKSGERLAKPKDMPEDMHEVVRKCWEEEPQNRPNFTELEKIFYTILEDNSEGYEFLKE</sequence>
<dbReference type="InterPro" id="IPR001245">
    <property type="entry name" value="Ser-Thr/Tyr_kinase_cat_dom"/>
</dbReference>
<feature type="domain" description="Protein kinase" evidence="7">
    <location>
        <begin position="351"/>
        <end position="639"/>
    </location>
</feature>
<evidence type="ECO:0000313" key="8">
    <source>
        <dbReference type="Proteomes" id="UP000887540"/>
    </source>
</evidence>
<reference evidence="9" key="1">
    <citation type="submission" date="2022-11" db="UniProtKB">
        <authorList>
            <consortium name="WormBaseParasite"/>
        </authorList>
    </citation>
    <scope>IDENTIFICATION</scope>
</reference>
<dbReference type="GO" id="GO:0004714">
    <property type="term" value="F:transmembrane receptor protein tyrosine kinase activity"/>
    <property type="evidence" value="ECO:0007669"/>
    <property type="project" value="TreeGrafter"/>
</dbReference>
<dbReference type="SMART" id="SM00219">
    <property type="entry name" value="TyrKc"/>
    <property type="match status" value="1"/>
</dbReference>
<evidence type="ECO:0000256" key="6">
    <source>
        <dbReference type="SAM" id="Phobius"/>
    </source>
</evidence>
<evidence type="ECO:0000256" key="3">
    <source>
        <dbReference type="ARBA" id="ARBA00022777"/>
    </source>
</evidence>
<keyword evidence="5" id="KW-0829">Tyrosine-protein kinase</keyword>
<dbReference type="InterPro" id="IPR020635">
    <property type="entry name" value="Tyr_kinase_cat_dom"/>
</dbReference>
<evidence type="ECO:0000256" key="4">
    <source>
        <dbReference type="ARBA" id="ARBA00022840"/>
    </source>
</evidence>
<dbReference type="Gene3D" id="3.30.200.20">
    <property type="entry name" value="Phosphorylase Kinase, domain 1"/>
    <property type="match status" value="1"/>
</dbReference>
<dbReference type="GO" id="GO:0043235">
    <property type="term" value="C:receptor complex"/>
    <property type="evidence" value="ECO:0007669"/>
    <property type="project" value="TreeGrafter"/>
</dbReference>
<keyword evidence="1" id="KW-0808">Transferase</keyword>
<dbReference type="WBParaSite" id="ACRNAN_scaffold732.g14852.t1">
    <property type="protein sequence ID" value="ACRNAN_scaffold732.g14852.t1"/>
    <property type="gene ID" value="ACRNAN_scaffold732.g14852"/>
</dbReference>
<evidence type="ECO:0000256" key="5">
    <source>
        <dbReference type="ARBA" id="ARBA00023137"/>
    </source>
</evidence>
<dbReference type="SUPFAM" id="SSF56112">
    <property type="entry name" value="Protein kinase-like (PK-like)"/>
    <property type="match status" value="1"/>
</dbReference>